<evidence type="ECO:0000256" key="3">
    <source>
        <dbReference type="ARBA" id="ARBA00012954"/>
    </source>
</evidence>
<name>A0ABU1NR31_9BACL</name>
<dbReference type="EC" id="1.1.1.22" evidence="3 7"/>
<gene>
    <name evidence="9" type="ORF">J2736_001097</name>
</gene>
<evidence type="ECO:0000256" key="5">
    <source>
        <dbReference type="ARBA" id="ARBA00023027"/>
    </source>
</evidence>
<comment type="catalytic activity">
    <reaction evidence="6 7">
        <text>UDP-alpha-D-glucose + 2 NAD(+) + H2O = UDP-alpha-D-glucuronate + 2 NADH + 3 H(+)</text>
        <dbReference type="Rhea" id="RHEA:23596"/>
        <dbReference type="ChEBI" id="CHEBI:15377"/>
        <dbReference type="ChEBI" id="CHEBI:15378"/>
        <dbReference type="ChEBI" id="CHEBI:57540"/>
        <dbReference type="ChEBI" id="CHEBI:57945"/>
        <dbReference type="ChEBI" id="CHEBI:58052"/>
        <dbReference type="ChEBI" id="CHEBI:58885"/>
        <dbReference type="EC" id="1.1.1.22"/>
    </reaction>
</comment>
<dbReference type="InterPro" id="IPR036220">
    <property type="entry name" value="UDP-Glc/GDP-Man_DH_C_sf"/>
</dbReference>
<dbReference type="PANTHER" id="PTHR43750:SF3">
    <property type="entry name" value="UDP-GLUCOSE 6-DEHYDROGENASE TUAD"/>
    <property type="match status" value="1"/>
</dbReference>
<accession>A0ABU1NR31</accession>
<sequence>MRITIIGAGYVGLVAAVCLAKLGHIVTAVDREHVVQDLQDNHLSIWESNLFDMLVISRSEGKLLFATDLIQASAGADALMIAVGTPTREDGQSDLSQVEHVAAQLFAAGSCPPLVIMKSTVPVGTCDKLEQSLQAAGIRTEVAFNPEFLRQGSAVKDFMHPDRIVFGCHSRQAEAKLRQLYHGIDAPIQVCDRRSAELIKYASNAFLAMKISFANMISDVCEGYEADIRQVMEGVGADRRIGPHFLQAGLGYGGSCFSKDLQSLLTSGKAIGRSLPLLEATAQINEERIPQMMDKLIALWGNPRGKRLGVLGISFKPQTNDVRDAPFLTLVQLCHLYGIDVQAYDPVVQHLSMKGVTQVDSAFEVSAGADAVIILTEWPQFIELNWVLMVQLMNQRILLDGRNILSDAMIARLITQEDVVYIPVGRPVVHSEEHDLEQAR</sequence>
<evidence type="ECO:0000256" key="4">
    <source>
        <dbReference type="ARBA" id="ARBA00023002"/>
    </source>
</evidence>
<evidence type="ECO:0000256" key="2">
    <source>
        <dbReference type="ARBA" id="ARBA00006601"/>
    </source>
</evidence>
<comment type="pathway">
    <text evidence="1">Nucleotide-sugar biosynthesis; UDP-alpha-D-glucuronate biosynthesis; UDP-alpha-D-glucuronate from UDP-alpha-D-glucose: step 1/1.</text>
</comment>
<evidence type="ECO:0000256" key="7">
    <source>
        <dbReference type="PIRNR" id="PIRNR000124"/>
    </source>
</evidence>
<comment type="caution">
    <text evidence="9">The sequence shown here is derived from an EMBL/GenBank/DDBJ whole genome shotgun (WGS) entry which is preliminary data.</text>
</comment>
<dbReference type="InterPro" id="IPR001732">
    <property type="entry name" value="UDP-Glc/GDP-Man_DH_N"/>
</dbReference>
<feature type="domain" description="UDP-glucose/GDP-mannose dehydrogenase C-terminal" evidence="8">
    <location>
        <begin position="309"/>
        <end position="407"/>
    </location>
</feature>
<dbReference type="InterPro" id="IPR028357">
    <property type="entry name" value="UDPglc_DH_bac"/>
</dbReference>
<dbReference type="PIRSF" id="PIRSF500134">
    <property type="entry name" value="UDPglc_DH_bac"/>
    <property type="match status" value="1"/>
</dbReference>
<evidence type="ECO:0000313" key="9">
    <source>
        <dbReference type="EMBL" id="MDR6549914.1"/>
    </source>
</evidence>
<comment type="similarity">
    <text evidence="2 7">Belongs to the UDP-glucose/GDP-mannose dehydrogenase family.</text>
</comment>
<dbReference type="SUPFAM" id="SSF52413">
    <property type="entry name" value="UDP-glucose/GDP-mannose dehydrogenase C-terminal domain"/>
    <property type="match status" value="1"/>
</dbReference>
<keyword evidence="4 7" id="KW-0560">Oxidoreductase</keyword>
<dbReference type="SUPFAM" id="SSF48179">
    <property type="entry name" value="6-phosphogluconate dehydrogenase C-terminal domain-like"/>
    <property type="match status" value="1"/>
</dbReference>
<dbReference type="InterPro" id="IPR008927">
    <property type="entry name" value="6-PGluconate_DH-like_C_sf"/>
</dbReference>
<organism evidence="9 10">
    <name type="scientific">Paenibacillus qinlingensis</name>
    <dbReference type="NCBI Taxonomy" id="1837343"/>
    <lineage>
        <taxon>Bacteria</taxon>
        <taxon>Bacillati</taxon>
        <taxon>Bacillota</taxon>
        <taxon>Bacilli</taxon>
        <taxon>Bacillales</taxon>
        <taxon>Paenibacillaceae</taxon>
        <taxon>Paenibacillus</taxon>
    </lineage>
</organism>
<dbReference type="Proteomes" id="UP001267290">
    <property type="component" value="Unassembled WGS sequence"/>
</dbReference>
<dbReference type="PIRSF" id="PIRSF000124">
    <property type="entry name" value="UDPglc_GDPman_dh"/>
    <property type="match status" value="1"/>
</dbReference>
<reference evidence="9 10" key="1">
    <citation type="submission" date="2023-07" db="EMBL/GenBank/DDBJ databases">
        <title>Sorghum-associated microbial communities from plants grown in Nebraska, USA.</title>
        <authorList>
            <person name="Schachtman D."/>
        </authorList>
    </citation>
    <scope>NUCLEOTIDE SEQUENCE [LARGE SCALE GENOMIC DNA]</scope>
    <source>
        <strain evidence="9 10">CC258</strain>
    </source>
</reference>
<dbReference type="InterPro" id="IPR036291">
    <property type="entry name" value="NAD(P)-bd_dom_sf"/>
</dbReference>
<dbReference type="SMART" id="SM00984">
    <property type="entry name" value="UDPG_MGDP_dh_C"/>
    <property type="match status" value="1"/>
</dbReference>
<proteinExistence type="inferred from homology"/>
<dbReference type="Pfam" id="PF00984">
    <property type="entry name" value="UDPG_MGDP_dh"/>
    <property type="match status" value="1"/>
</dbReference>
<dbReference type="Gene3D" id="3.40.50.720">
    <property type="entry name" value="NAD(P)-binding Rossmann-like Domain"/>
    <property type="match status" value="2"/>
</dbReference>
<evidence type="ECO:0000259" key="8">
    <source>
        <dbReference type="SMART" id="SM00984"/>
    </source>
</evidence>
<evidence type="ECO:0000256" key="1">
    <source>
        <dbReference type="ARBA" id="ARBA00004701"/>
    </source>
</evidence>
<evidence type="ECO:0000256" key="6">
    <source>
        <dbReference type="ARBA" id="ARBA00047473"/>
    </source>
</evidence>
<dbReference type="Pfam" id="PF03720">
    <property type="entry name" value="UDPG_MGDP_dh_C"/>
    <property type="match status" value="1"/>
</dbReference>
<dbReference type="InterPro" id="IPR014027">
    <property type="entry name" value="UDP-Glc/GDP-Man_DH_C"/>
</dbReference>
<dbReference type="SUPFAM" id="SSF51735">
    <property type="entry name" value="NAD(P)-binding Rossmann-fold domains"/>
    <property type="match status" value="1"/>
</dbReference>
<keyword evidence="10" id="KW-1185">Reference proteome</keyword>
<dbReference type="InterPro" id="IPR017476">
    <property type="entry name" value="UDP-Glc/GDP-Man"/>
</dbReference>
<dbReference type="Pfam" id="PF03721">
    <property type="entry name" value="UDPG_MGDP_dh_N"/>
    <property type="match status" value="1"/>
</dbReference>
<dbReference type="GO" id="GO:0003979">
    <property type="term" value="F:UDP-glucose 6-dehydrogenase activity"/>
    <property type="evidence" value="ECO:0007669"/>
    <property type="project" value="UniProtKB-EC"/>
</dbReference>
<dbReference type="InterPro" id="IPR014026">
    <property type="entry name" value="UDP-Glc/GDP-Man_DH_dimer"/>
</dbReference>
<dbReference type="Gene3D" id="1.20.5.100">
    <property type="entry name" value="Cytochrome c1, transmembrane anchor, C-terminal"/>
    <property type="match status" value="1"/>
</dbReference>
<dbReference type="PANTHER" id="PTHR43750">
    <property type="entry name" value="UDP-GLUCOSE 6-DEHYDROGENASE TUAD"/>
    <property type="match status" value="1"/>
</dbReference>
<keyword evidence="5 7" id="KW-0520">NAD</keyword>
<protein>
    <recommendedName>
        <fullName evidence="3 7">UDP-glucose 6-dehydrogenase</fullName>
        <ecNumber evidence="3 7">1.1.1.22</ecNumber>
    </recommendedName>
</protein>
<evidence type="ECO:0000313" key="10">
    <source>
        <dbReference type="Proteomes" id="UP001267290"/>
    </source>
</evidence>
<dbReference type="RefSeq" id="WP_310224202.1">
    <property type="nucleotide sequence ID" value="NZ_JAVDSB010000001.1"/>
</dbReference>
<dbReference type="NCBIfam" id="TIGR03026">
    <property type="entry name" value="NDP-sugDHase"/>
    <property type="match status" value="1"/>
</dbReference>
<dbReference type="EMBL" id="JAVDSB010000001">
    <property type="protein sequence ID" value="MDR6549914.1"/>
    <property type="molecule type" value="Genomic_DNA"/>
</dbReference>